<gene>
    <name evidence="3" type="primary">LOC102806215</name>
</gene>
<keyword evidence="1" id="KW-0893">Thyroid hormones biosynthesis</keyword>
<comment type="function">
    <text evidence="1">Responsible for the deiodination of T4 (3,5,3',5'-tetraiodothyronine).</text>
</comment>
<organism evidence="2 3">
    <name type="scientific">Saccoglossus kowalevskii</name>
    <name type="common">Acorn worm</name>
    <dbReference type="NCBI Taxonomy" id="10224"/>
    <lineage>
        <taxon>Eukaryota</taxon>
        <taxon>Metazoa</taxon>
        <taxon>Hemichordata</taxon>
        <taxon>Enteropneusta</taxon>
        <taxon>Harrimaniidae</taxon>
        <taxon>Saccoglossus</taxon>
    </lineage>
</organism>
<protein>
    <recommendedName>
        <fullName evidence="1">Iodothyronine deiodinase</fullName>
    </recommendedName>
</protein>
<dbReference type="Gene3D" id="3.40.30.10">
    <property type="entry name" value="Glutaredoxin"/>
    <property type="match status" value="1"/>
</dbReference>
<keyword evidence="2" id="KW-1185">Reference proteome</keyword>
<dbReference type="Pfam" id="PF00837">
    <property type="entry name" value="T4_deiodinase"/>
    <property type="match status" value="1"/>
</dbReference>
<comment type="similarity">
    <text evidence="1">Belongs to the iodothyronine deiodinase family.</text>
</comment>
<keyword evidence="1" id="KW-0560">Oxidoreductase</keyword>
<evidence type="ECO:0000313" key="3">
    <source>
        <dbReference type="RefSeq" id="XP_006820350.1"/>
    </source>
</evidence>
<dbReference type="PANTHER" id="PTHR11781:SF22">
    <property type="entry name" value="TYPE I IODOTHYRONINE DEIODINASE"/>
    <property type="match status" value="1"/>
</dbReference>
<sequence>MWRYNDDVTQIRDGGDYGIVHGGALHALYMDYKDKADIILVYILEAHSTEGWKMGTTFSDAKQPITIEERIDRARDLLYIIPDTVTSDPYDTSKVRVVVDDMDNKFDETFWCWPDRSLAIKDGQLAFTGRNIVQQMKTPDKLLTTDLREWMEAQNE</sequence>
<accession>A0ABM0MK09</accession>
<dbReference type="RefSeq" id="XP_006820350.1">
    <property type="nucleotide sequence ID" value="XM_006820287.1"/>
</dbReference>
<name>A0ABM0MK09_SACKO</name>
<dbReference type="Proteomes" id="UP000694865">
    <property type="component" value="Unplaced"/>
</dbReference>
<evidence type="ECO:0000313" key="2">
    <source>
        <dbReference type="Proteomes" id="UP000694865"/>
    </source>
</evidence>
<dbReference type="GeneID" id="102806215"/>
<evidence type="ECO:0000256" key="1">
    <source>
        <dbReference type="RuleBase" id="RU000676"/>
    </source>
</evidence>
<keyword evidence="1" id="KW-0712">Selenocysteine</keyword>
<dbReference type="InterPro" id="IPR000643">
    <property type="entry name" value="Iodothyronine_deiodinase"/>
</dbReference>
<proteinExistence type="inferred from homology"/>
<reference evidence="3" key="1">
    <citation type="submission" date="2025-08" db="UniProtKB">
        <authorList>
            <consortium name="RefSeq"/>
        </authorList>
    </citation>
    <scope>IDENTIFICATION</scope>
    <source>
        <tissue evidence="3">Testes</tissue>
    </source>
</reference>
<dbReference type="PANTHER" id="PTHR11781">
    <property type="entry name" value="IODOTHYRONINE DEIODINASE"/>
    <property type="match status" value="1"/>
</dbReference>